<dbReference type="InterPro" id="IPR051620">
    <property type="entry name" value="ORF904-like_C"/>
</dbReference>
<evidence type="ECO:0000256" key="1">
    <source>
        <dbReference type="ARBA" id="ARBA00022741"/>
    </source>
</evidence>
<keyword evidence="1" id="KW-0547">Nucleotide-binding</keyword>
<evidence type="ECO:0000256" key="3">
    <source>
        <dbReference type="ARBA" id="ARBA00022840"/>
    </source>
</evidence>
<comment type="caution">
    <text evidence="6">The sequence shown here is derived from an EMBL/GenBank/DDBJ whole genome shotgun (WGS) entry which is preliminary data.</text>
</comment>
<dbReference type="InterPro" id="IPR006500">
    <property type="entry name" value="Helicase_put_C_phage/plasmid"/>
</dbReference>
<keyword evidence="3" id="KW-0067">ATP-binding</keyword>
<evidence type="ECO:0000256" key="2">
    <source>
        <dbReference type="ARBA" id="ARBA00022801"/>
    </source>
</evidence>
<feature type="domain" description="SF3 helicase" evidence="5">
    <location>
        <begin position="289"/>
        <end position="451"/>
    </location>
</feature>
<dbReference type="InterPro" id="IPR014015">
    <property type="entry name" value="Helicase_SF3_DNA-vir"/>
</dbReference>
<dbReference type="EMBL" id="QKZL01000001">
    <property type="protein sequence ID" value="PZX19804.1"/>
    <property type="molecule type" value="Genomic_DNA"/>
</dbReference>
<accession>A0A2W7NT73</accession>
<dbReference type="GO" id="GO:0005524">
    <property type="term" value="F:ATP binding"/>
    <property type="evidence" value="ECO:0007669"/>
    <property type="project" value="UniProtKB-KW"/>
</dbReference>
<dbReference type="Gene3D" id="3.40.50.300">
    <property type="entry name" value="P-loop containing nucleotide triphosphate hydrolases"/>
    <property type="match status" value="1"/>
</dbReference>
<gene>
    <name evidence="6" type="ORF">LX81_00266</name>
</gene>
<dbReference type="AlphaFoldDB" id="A0A2W7NT73"/>
<keyword evidence="7" id="KW-1185">Reference proteome</keyword>
<proteinExistence type="predicted"/>
<dbReference type="OrthoDB" id="9763644at2"/>
<organism evidence="6 7">
    <name type="scientific">Palleronia aestuarii</name>
    <dbReference type="NCBI Taxonomy" id="568105"/>
    <lineage>
        <taxon>Bacteria</taxon>
        <taxon>Pseudomonadati</taxon>
        <taxon>Pseudomonadota</taxon>
        <taxon>Alphaproteobacteria</taxon>
        <taxon>Rhodobacterales</taxon>
        <taxon>Roseobacteraceae</taxon>
        <taxon>Palleronia</taxon>
    </lineage>
</organism>
<dbReference type="InterPro" id="IPR027417">
    <property type="entry name" value="P-loop_NTPase"/>
</dbReference>
<feature type="compositionally biased region" description="Low complexity" evidence="4">
    <location>
        <begin position="593"/>
        <end position="609"/>
    </location>
</feature>
<dbReference type="Proteomes" id="UP000248916">
    <property type="component" value="Unassembled WGS sequence"/>
</dbReference>
<dbReference type="InterPro" id="IPR014818">
    <property type="entry name" value="Phage/plasmid_primase_P4_C"/>
</dbReference>
<dbReference type="GO" id="GO:0004386">
    <property type="term" value="F:helicase activity"/>
    <property type="evidence" value="ECO:0007669"/>
    <property type="project" value="UniProtKB-KW"/>
</dbReference>
<dbReference type="InterPro" id="IPR045455">
    <property type="entry name" value="NrS-1_pol-like_helicase"/>
</dbReference>
<dbReference type="PANTHER" id="PTHR35372">
    <property type="entry name" value="ATP BINDING PROTEIN-RELATED"/>
    <property type="match status" value="1"/>
</dbReference>
<dbReference type="Pfam" id="PF19263">
    <property type="entry name" value="DUF5906"/>
    <property type="match status" value="1"/>
</dbReference>
<dbReference type="PANTHER" id="PTHR35372:SF2">
    <property type="entry name" value="SF3 HELICASE DOMAIN-CONTAINING PROTEIN"/>
    <property type="match status" value="1"/>
</dbReference>
<dbReference type="Pfam" id="PF08706">
    <property type="entry name" value="D5_N"/>
    <property type="match status" value="1"/>
</dbReference>
<dbReference type="GO" id="GO:0016787">
    <property type="term" value="F:hydrolase activity"/>
    <property type="evidence" value="ECO:0007669"/>
    <property type="project" value="UniProtKB-KW"/>
</dbReference>
<evidence type="ECO:0000256" key="4">
    <source>
        <dbReference type="SAM" id="MobiDB-lite"/>
    </source>
</evidence>
<keyword evidence="2" id="KW-0378">Hydrolase</keyword>
<dbReference type="NCBIfam" id="TIGR01613">
    <property type="entry name" value="primase_Cterm"/>
    <property type="match status" value="1"/>
</dbReference>
<feature type="region of interest" description="Disordered" evidence="4">
    <location>
        <begin position="587"/>
        <end position="609"/>
    </location>
</feature>
<name>A0A2W7NT73_9RHOB</name>
<evidence type="ECO:0000259" key="5">
    <source>
        <dbReference type="PROSITE" id="PS51206"/>
    </source>
</evidence>
<dbReference type="PROSITE" id="PS51206">
    <property type="entry name" value="SF3_HELICASE_1"/>
    <property type="match status" value="1"/>
</dbReference>
<evidence type="ECO:0000313" key="7">
    <source>
        <dbReference type="Proteomes" id="UP000248916"/>
    </source>
</evidence>
<dbReference type="SMART" id="SM00885">
    <property type="entry name" value="D5_N"/>
    <property type="match status" value="1"/>
</dbReference>
<evidence type="ECO:0000313" key="6">
    <source>
        <dbReference type="EMBL" id="PZX19804.1"/>
    </source>
</evidence>
<sequence>MDRLELIRSRFAAAEDVESLDPSASPGRGDSPAPPQDEGRFPPDPAEPEVELPEAACANFPLNDIGNGQRFVTYFGSDVIRVSRVGWFVWTEKVWKKDQEDGRGFSPLVRALAQQISTKMAAEVPFIPINQYDRALLSEEDGLVRRHAELRHLDDPDAETAAELAEVSAKMRRLEQAKKMLGTRRREYHAFAKSTGNKARIDALLTEGSVSLSHAFDELDAESLEVNTGSGVLAFGVTRGDGMGSVADVRLRPHDRSQLMTKIMPVDYDDQARSPLFDAFLERVQPNPEMRAFLQRWFGLNLTSITGDQKLAFFYGEGANGKSVLTDLMARMMGDYAATARIESLTGTNRRGGGDATPDLIPLMGARMVRASEPEQGTKLQEGVIKELTGGEPLLVRALHSDFVEVKPQFKLTISGNHKPDIRGTDDGIWRRVMLIPFLVQIPEAERDPDLLKKLWEERSGILNWMVAGLIDYLEGGLQVPKEVTEATQGYREDSDPIGVFLADCCEVTGSEQHFTRSKELVEAFHFWMDERGETQWTSGTVTKRLKDRAKRYRDPRTGRTFQAAKRSIAGYLGVKLADIFEKRLRDAGGSSGLSRGSSSPSSTSPDPF</sequence>
<keyword evidence="6" id="KW-0347">Helicase</keyword>
<dbReference type="SUPFAM" id="SSF52540">
    <property type="entry name" value="P-loop containing nucleoside triphosphate hydrolases"/>
    <property type="match status" value="1"/>
</dbReference>
<reference evidence="6 7" key="1">
    <citation type="submission" date="2018-06" db="EMBL/GenBank/DDBJ databases">
        <title>Genomic Encyclopedia of Archaeal and Bacterial Type Strains, Phase II (KMG-II): from individual species to whole genera.</title>
        <authorList>
            <person name="Goeker M."/>
        </authorList>
    </citation>
    <scope>NUCLEOTIDE SEQUENCE [LARGE SCALE GENOMIC DNA]</scope>
    <source>
        <strain evidence="6 7">DSM 22009</strain>
    </source>
</reference>
<protein>
    <submittedName>
        <fullName evidence="6">Putative DNA primase/helicase</fullName>
    </submittedName>
</protein>
<feature type="region of interest" description="Disordered" evidence="4">
    <location>
        <begin position="15"/>
        <end position="49"/>
    </location>
</feature>